<proteinExistence type="predicted"/>
<accession>A0A926VDA5</accession>
<evidence type="ECO:0008006" key="3">
    <source>
        <dbReference type="Google" id="ProtNLM"/>
    </source>
</evidence>
<sequence length="230" mass="26586">MAETKRYFVLSSPRSGTHMLRTSLDNHPQVVCMTEMFNPDYTESKYDFTPDTPASEILANYIFTPENMMHPCVGFLLHRCGARFGNWPDLWSLLEQDKHLVVISLRRQNLLRRYLSVQLMKNQDLEGNPPASLHFDKDVLIGDFQKQEAKIAEFDARFSDHPLITVTYEDLCDRYTETMGCIQSFLNLTPVNLAPGTKKRATPALAEIVANYTELKREFADTKWFSFFDD</sequence>
<dbReference type="EMBL" id="JACJPW010000023">
    <property type="protein sequence ID" value="MBD2181615.1"/>
    <property type="molecule type" value="Genomic_DNA"/>
</dbReference>
<evidence type="ECO:0000313" key="1">
    <source>
        <dbReference type="EMBL" id="MBD2181615.1"/>
    </source>
</evidence>
<evidence type="ECO:0000313" key="2">
    <source>
        <dbReference type="Proteomes" id="UP000641646"/>
    </source>
</evidence>
<dbReference type="AlphaFoldDB" id="A0A926VDA5"/>
<comment type="caution">
    <text evidence="1">The sequence shown here is derived from an EMBL/GenBank/DDBJ whole genome shotgun (WGS) entry which is preliminary data.</text>
</comment>
<dbReference type="RefSeq" id="WP_190464423.1">
    <property type="nucleotide sequence ID" value="NZ_JACJPW010000023.1"/>
</dbReference>
<dbReference type="Proteomes" id="UP000641646">
    <property type="component" value="Unassembled WGS sequence"/>
</dbReference>
<reference evidence="1" key="2">
    <citation type="submission" date="2020-08" db="EMBL/GenBank/DDBJ databases">
        <authorList>
            <person name="Chen M."/>
            <person name="Teng W."/>
            <person name="Zhao L."/>
            <person name="Hu C."/>
            <person name="Zhou Y."/>
            <person name="Han B."/>
            <person name="Song L."/>
            <person name="Shu W."/>
        </authorList>
    </citation>
    <scope>NUCLEOTIDE SEQUENCE</scope>
    <source>
        <strain evidence="1">FACHB-1375</strain>
    </source>
</reference>
<dbReference type="Gene3D" id="3.40.50.300">
    <property type="entry name" value="P-loop containing nucleotide triphosphate hydrolases"/>
    <property type="match status" value="1"/>
</dbReference>
<protein>
    <recommendedName>
        <fullName evidence="3">Sulphotransferase Stf0 domain-containing protein</fullName>
    </recommendedName>
</protein>
<name>A0A926VDA5_9CYAN</name>
<dbReference type="SUPFAM" id="SSF52540">
    <property type="entry name" value="P-loop containing nucleoside triphosphate hydrolases"/>
    <property type="match status" value="1"/>
</dbReference>
<reference evidence="1" key="1">
    <citation type="journal article" date="2015" name="ISME J.">
        <title>Draft Genome Sequence of Streptomyces incarnatus NRRL8089, which Produces the Nucleoside Antibiotic Sinefungin.</title>
        <authorList>
            <person name="Oshima K."/>
            <person name="Hattori M."/>
            <person name="Shimizu H."/>
            <person name="Fukuda K."/>
            <person name="Nemoto M."/>
            <person name="Inagaki K."/>
            <person name="Tamura T."/>
        </authorList>
    </citation>
    <scope>NUCLEOTIDE SEQUENCE</scope>
    <source>
        <strain evidence="1">FACHB-1375</strain>
    </source>
</reference>
<gene>
    <name evidence="1" type="ORF">H6G03_10930</name>
</gene>
<organism evidence="1 2">
    <name type="scientific">Aerosakkonema funiforme FACHB-1375</name>
    <dbReference type="NCBI Taxonomy" id="2949571"/>
    <lineage>
        <taxon>Bacteria</taxon>
        <taxon>Bacillati</taxon>
        <taxon>Cyanobacteriota</taxon>
        <taxon>Cyanophyceae</taxon>
        <taxon>Oscillatoriophycideae</taxon>
        <taxon>Aerosakkonematales</taxon>
        <taxon>Aerosakkonemataceae</taxon>
        <taxon>Aerosakkonema</taxon>
    </lineage>
</organism>
<dbReference type="InterPro" id="IPR027417">
    <property type="entry name" value="P-loop_NTPase"/>
</dbReference>
<keyword evidence="2" id="KW-1185">Reference proteome</keyword>